<dbReference type="AlphaFoldDB" id="A0A0E9PH78"/>
<name>A0A0E9PH78_ANGAN</name>
<accession>A0A0E9PH78</accession>
<protein>
    <submittedName>
        <fullName evidence="1">Uncharacterized protein</fullName>
    </submittedName>
</protein>
<proteinExistence type="predicted"/>
<sequence length="53" mass="5951">MDAGTKMFSKMFPRLVSARTRSWVFPSATCFRCSVPTPFSLNSFSSCKTVCTF</sequence>
<evidence type="ECO:0000313" key="1">
    <source>
        <dbReference type="EMBL" id="JAH03874.1"/>
    </source>
</evidence>
<reference evidence="1" key="1">
    <citation type="submission" date="2014-11" db="EMBL/GenBank/DDBJ databases">
        <authorList>
            <person name="Amaro Gonzalez C."/>
        </authorList>
    </citation>
    <scope>NUCLEOTIDE SEQUENCE</scope>
</reference>
<organism evidence="1">
    <name type="scientific">Anguilla anguilla</name>
    <name type="common">European freshwater eel</name>
    <name type="synonym">Muraena anguilla</name>
    <dbReference type="NCBI Taxonomy" id="7936"/>
    <lineage>
        <taxon>Eukaryota</taxon>
        <taxon>Metazoa</taxon>
        <taxon>Chordata</taxon>
        <taxon>Craniata</taxon>
        <taxon>Vertebrata</taxon>
        <taxon>Euteleostomi</taxon>
        <taxon>Actinopterygii</taxon>
        <taxon>Neopterygii</taxon>
        <taxon>Teleostei</taxon>
        <taxon>Anguilliformes</taxon>
        <taxon>Anguillidae</taxon>
        <taxon>Anguilla</taxon>
    </lineage>
</organism>
<dbReference type="EMBL" id="GBXM01104703">
    <property type="protein sequence ID" value="JAH03874.1"/>
    <property type="molecule type" value="Transcribed_RNA"/>
</dbReference>
<reference evidence="1" key="2">
    <citation type="journal article" date="2015" name="Fish Shellfish Immunol.">
        <title>Early steps in the European eel (Anguilla anguilla)-Vibrio vulnificus interaction in the gills: Role of the RtxA13 toxin.</title>
        <authorList>
            <person name="Callol A."/>
            <person name="Pajuelo D."/>
            <person name="Ebbesson L."/>
            <person name="Teles M."/>
            <person name="MacKenzie S."/>
            <person name="Amaro C."/>
        </authorList>
    </citation>
    <scope>NUCLEOTIDE SEQUENCE</scope>
</reference>